<dbReference type="SMR" id="A0A482X438"/>
<dbReference type="Pfam" id="PF13855">
    <property type="entry name" value="LRR_8"/>
    <property type="match status" value="1"/>
</dbReference>
<keyword evidence="6" id="KW-1185">Reference proteome</keyword>
<evidence type="ECO:0000256" key="1">
    <source>
        <dbReference type="ARBA" id="ARBA00022614"/>
    </source>
</evidence>
<dbReference type="AlphaFoldDB" id="A0A482X438"/>
<evidence type="ECO:0000313" key="6">
    <source>
        <dbReference type="Proteomes" id="UP000291343"/>
    </source>
</evidence>
<protein>
    <recommendedName>
        <fullName evidence="7">LRRCT domain-containing protein</fullName>
    </recommendedName>
</protein>
<dbReference type="SUPFAM" id="SSF52058">
    <property type="entry name" value="L domain-like"/>
    <property type="match status" value="1"/>
</dbReference>
<keyword evidence="1" id="KW-0433">Leucine-rich repeat</keyword>
<dbReference type="GO" id="GO:0016020">
    <property type="term" value="C:membrane"/>
    <property type="evidence" value="ECO:0007669"/>
    <property type="project" value="TreeGrafter"/>
</dbReference>
<reference evidence="5 6" key="1">
    <citation type="journal article" date="2017" name="Gigascience">
        <title>Genome sequence of the small brown planthopper, Laodelphax striatellus.</title>
        <authorList>
            <person name="Zhu J."/>
            <person name="Jiang F."/>
            <person name="Wang X."/>
            <person name="Yang P."/>
            <person name="Bao Y."/>
            <person name="Zhao W."/>
            <person name="Wang W."/>
            <person name="Lu H."/>
            <person name="Wang Q."/>
            <person name="Cui N."/>
            <person name="Li J."/>
            <person name="Chen X."/>
            <person name="Luo L."/>
            <person name="Yu J."/>
            <person name="Kang L."/>
            <person name="Cui F."/>
        </authorList>
    </citation>
    <scope>NUCLEOTIDE SEQUENCE [LARGE SCALE GENOMIC DNA]</scope>
    <source>
        <strain evidence="5">Lst14</strain>
    </source>
</reference>
<evidence type="ECO:0000256" key="2">
    <source>
        <dbReference type="ARBA" id="ARBA00022729"/>
    </source>
</evidence>
<dbReference type="STRING" id="195883.A0A482X438"/>
<evidence type="ECO:0008006" key="7">
    <source>
        <dbReference type="Google" id="ProtNLM"/>
    </source>
</evidence>
<dbReference type="EMBL" id="QKKF02019433">
    <property type="protein sequence ID" value="RZF40031.1"/>
    <property type="molecule type" value="Genomic_DNA"/>
</dbReference>
<dbReference type="PANTHER" id="PTHR24364:SF18">
    <property type="entry name" value="LP06937P"/>
    <property type="match status" value="1"/>
</dbReference>
<dbReference type="PANTHER" id="PTHR24364">
    <property type="entry name" value="LP06937P"/>
    <property type="match status" value="1"/>
</dbReference>
<dbReference type="InterPro" id="IPR001611">
    <property type="entry name" value="Leu-rich_rpt"/>
</dbReference>
<name>A0A482X438_LAOST</name>
<keyword evidence="4" id="KW-0812">Transmembrane</keyword>
<comment type="caution">
    <text evidence="5">The sequence shown here is derived from an EMBL/GenBank/DDBJ whole genome shotgun (WGS) entry which is preliminary data.</text>
</comment>
<keyword evidence="4" id="KW-1133">Transmembrane helix</keyword>
<dbReference type="InterPro" id="IPR032675">
    <property type="entry name" value="LRR_dom_sf"/>
</dbReference>
<proteinExistence type="predicted"/>
<dbReference type="InParanoid" id="A0A482X438"/>
<keyword evidence="4" id="KW-0472">Membrane</keyword>
<accession>A0A482X438</accession>
<dbReference type="Proteomes" id="UP000291343">
    <property type="component" value="Unassembled WGS sequence"/>
</dbReference>
<dbReference type="InterPro" id="IPR052286">
    <property type="entry name" value="Wnt_signaling_inhibitor"/>
</dbReference>
<evidence type="ECO:0000256" key="3">
    <source>
        <dbReference type="ARBA" id="ARBA00022737"/>
    </source>
</evidence>
<organism evidence="5 6">
    <name type="scientific">Laodelphax striatellus</name>
    <name type="common">Small brown planthopper</name>
    <name type="synonym">Delphax striatella</name>
    <dbReference type="NCBI Taxonomy" id="195883"/>
    <lineage>
        <taxon>Eukaryota</taxon>
        <taxon>Metazoa</taxon>
        <taxon>Ecdysozoa</taxon>
        <taxon>Arthropoda</taxon>
        <taxon>Hexapoda</taxon>
        <taxon>Insecta</taxon>
        <taxon>Pterygota</taxon>
        <taxon>Neoptera</taxon>
        <taxon>Paraneoptera</taxon>
        <taxon>Hemiptera</taxon>
        <taxon>Auchenorrhyncha</taxon>
        <taxon>Fulgoroidea</taxon>
        <taxon>Delphacidae</taxon>
        <taxon>Criomorphinae</taxon>
        <taxon>Laodelphax</taxon>
    </lineage>
</organism>
<dbReference type="OrthoDB" id="8861968at2759"/>
<sequence length="400" mass="45787">MIFRVDKYQQKSRILLLSLKIDNNLMMLLILMIATLVAFCAGSGTCPPEFTDKCNCGWQDYSGQHYVVNCSYTGFTEASMLQRLPPETEVLIFIGNNISELPINIFGIQNNTRLKIVDMTGNHIKLIRGKTFHHVSNVKRLILNHNDISISSDNPTEHHPRLFSNFENLEELHLTDAFADGTPEDLAADLHDIFVSSELKKLKKLHLEQNEIFQFDDEQVFCDLPSLEDLHIGQNNLHGVSFNITCMKSLRYIDLESNSIYTLTPKERARLDEAVISRKHNLSIDLSNNPLSCNCEDIYNWLNLTKVDVRNKNKLHCVQSTQYKLPECNVKLIKMQPLIIDSHSYFLTTLLFLALCASLALNIYSHRTRIEQTLVPAFQSVTKKVHYTSITKSELPEMDV</sequence>
<keyword evidence="2" id="KW-0732">Signal</keyword>
<gene>
    <name evidence="5" type="ORF">LSTR_LSTR002434</name>
</gene>
<feature type="transmembrane region" description="Helical" evidence="4">
    <location>
        <begin position="345"/>
        <end position="364"/>
    </location>
</feature>
<keyword evidence="3" id="KW-0677">Repeat</keyword>
<dbReference type="Gene3D" id="3.80.10.10">
    <property type="entry name" value="Ribonuclease Inhibitor"/>
    <property type="match status" value="1"/>
</dbReference>
<evidence type="ECO:0000313" key="5">
    <source>
        <dbReference type="EMBL" id="RZF40031.1"/>
    </source>
</evidence>
<dbReference type="FunCoup" id="A0A482X438">
    <property type="interactions" value="69"/>
</dbReference>
<evidence type="ECO:0000256" key="4">
    <source>
        <dbReference type="SAM" id="Phobius"/>
    </source>
</evidence>